<evidence type="ECO:0000313" key="9">
    <source>
        <dbReference type="Proteomes" id="UP000192418"/>
    </source>
</evidence>
<evidence type="ECO:0000256" key="5">
    <source>
        <dbReference type="PROSITE-ProRule" id="PRU00169"/>
    </source>
</evidence>
<dbReference type="InterPro" id="IPR011006">
    <property type="entry name" value="CheY-like_superfamily"/>
</dbReference>
<dbReference type="GO" id="GO:0006355">
    <property type="term" value="P:regulation of DNA-templated transcription"/>
    <property type="evidence" value="ECO:0007669"/>
    <property type="project" value="InterPro"/>
</dbReference>
<dbReference type="SMART" id="SM00421">
    <property type="entry name" value="HTH_LUXR"/>
    <property type="match status" value="1"/>
</dbReference>
<dbReference type="EMBL" id="FWXY01000010">
    <property type="protein sequence ID" value="SMC77904.1"/>
    <property type="molecule type" value="Genomic_DNA"/>
</dbReference>
<dbReference type="CDD" id="cd06170">
    <property type="entry name" value="LuxR_C_like"/>
    <property type="match status" value="1"/>
</dbReference>
<evidence type="ECO:0000256" key="2">
    <source>
        <dbReference type="ARBA" id="ARBA00023015"/>
    </source>
</evidence>
<feature type="modified residue" description="4-aspartylphosphate" evidence="5">
    <location>
        <position position="56"/>
    </location>
</feature>
<dbReference type="PROSITE" id="PS50043">
    <property type="entry name" value="HTH_LUXR_2"/>
    <property type="match status" value="1"/>
</dbReference>
<dbReference type="GO" id="GO:0003677">
    <property type="term" value="F:DNA binding"/>
    <property type="evidence" value="ECO:0007669"/>
    <property type="project" value="UniProtKB-KW"/>
</dbReference>
<dbReference type="InterPro" id="IPR058245">
    <property type="entry name" value="NreC/VraR/RcsB-like_REC"/>
</dbReference>
<evidence type="ECO:0000259" key="7">
    <source>
        <dbReference type="PROSITE" id="PS50110"/>
    </source>
</evidence>
<feature type="domain" description="HTH luxR-type" evidence="6">
    <location>
        <begin position="148"/>
        <end position="213"/>
    </location>
</feature>
<keyword evidence="4" id="KW-0804">Transcription</keyword>
<protein>
    <submittedName>
        <fullName evidence="8">Two component transcriptional regulator, LuxR family</fullName>
    </submittedName>
</protein>
<dbReference type="PANTHER" id="PTHR43214:SF41">
    <property type="entry name" value="NITRATE_NITRITE RESPONSE REGULATOR PROTEIN NARP"/>
    <property type="match status" value="1"/>
</dbReference>
<keyword evidence="9" id="KW-1185">Reference proteome</keyword>
<dbReference type="STRING" id="1121400.SAMN02746065_1104"/>
<evidence type="ECO:0000313" key="8">
    <source>
        <dbReference type="EMBL" id="SMC77904.1"/>
    </source>
</evidence>
<keyword evidence="3" id="KW-0238">DNA-binding</keyword>
<proteinExistence type="predicted"/>
<dbReference type="SUPFAM" id="SSF52172">
    <property type="entry name" value="CheY-like"/>
    <property type="match status" value="1"/>
</dbReference>
<dbReference type="GO" id="GO:0000160">
    <property type="term" value="P:phosphorelay signal transduction system"/>
    <property type="evidence" value="ECO:0007669"/>
    <property type="project" value="InterPro"/>
</dbReference>
<accession>A0A1W2BYT0</accession>
<dbReference type="InterPro" id="IPR039420">
    <property type="entry name" value="WalR-like"/>
</dbReference>
<dbReference type="CDD" id="cd17535">
    <property type="entry name" value="REC_NarL-like"/>
    <property type="match status" value="1"/>
</dbReference>
<keyword evidence="1 5" id="KW-0597">Phosphoprotein</keyword>
<name>A0A1W2BYT0_9BACT</name>
<dbReference type="PROSITE" id="PS50110">
    <property type="entry name" value="RESPONSE_REGULATORY"/>
    <property type="match status" value="1"/>
</dbReference>
<dbReference type="Proteomes" id="UP000192418">
    <property type="component" value="Unassembled WGS sequence"/>
</dbReference>
<dbReference type="InterPro" id="IPR001789">
    <property type="entry name" value="Sig_transdc_resp-reg_receiver"/>
</dbReference>
<evidence type="ECO:0000256" key="3">
    <source>
        <dbReference type="ARBA" id="ARBA00023125"/>
    </source>
</evidence>
<dbReference type="OrthoDB" id="9780312at2"/>
<dbReference type="Pfam" id="PF00196">
    <property type="entry name" value="GerE"/>
    <property type="match status" value="1"/>
</dbReference>
<dbReference type="Pfam" id="PF00072">
    <property type="entry name" value="Response_reg"/>
    <property type="match status" value="1"/>
</dbReference>
<dbReference type="PRINTS" id="PR00038">
    <property type="entry name" value="HTHLUXR"/>
</dbReference>
<reference evidence="8 9" key="1">
    <citation type="submission" date="2017-04" db="EMBL/GenBank/DDBJ databases">
        <authorList>
            <person name="Afonso C.L."/>
            <person name="Miller P.J."/>
            <person name="Scott M.A."/>
            <person name="Spackman E."/>
            <person name="Goraichik I."/>
            <person name="Dimitrov K.M."/>
            <person name="Suarez D.L."/>
            <person name="Swayne D.E."/>
        </authorList>
    </citation>
    <scope>NUCLEOTIDE SEQUENCE [LARGE SCALE GENOMIC DNA]</scope>
    <source>
        <strain evidence="8 9">DSM 3385</strain>
    </source>
</reference>
<dbReference type="PANTHER" id="PTHR43214">
    <property type="entry name" value="TWO-COMPONENT RESPONSE REGULATOR"/>
    <property type="match status" value="1"/>
</dbReference>
<keyword evidence="2" id="KW-0805">Transcription regulation</keyword>
<evidence type="ECO:0000256" key="1">
    <source>
        <dbReference type="ARBA" id="ARBA00022553"/>
    </source>
</evidence>
<feature type="domain" description="Response regulatory" evidence="7">
    <location>
        <begin position="5"/>
        <end position="121"/>
    </location>
</feature>
<dbReference type="SUPFAM" id="SSF46894">
    <property type="entry name" value="C-terminal effector domain of the bipartite response regulators"/>
    <property type="match status" value="1"/>
</dbReference>
<dbReference type="InterPro" id="IPR016032">
    <property type="entry name" value="Sig_transdc_resp-reg_C-effctor"/>
</dbReference>
<dbReference type="AlphaFoldDB" id="A0A1W2BYT0"/>
<dbReference type="InterPro" id="IPR000792">
    <property type="entry name" value="Tscrpt_reg_LuxR_C"/>
</dbReference>
<dbReference type="Gene3D" id="3.40.50.2300">
    <property type="match status" value="1"/>
</dbReference>
<evidence type="ECO:0000256" key="4">
    <source>
        <dbReference type="ARBA" id="ARBA00023163"/>
    </source>
</evidence>
<sequence length="218" mass="24388">METYNIILADDHKLLRHGIKQIIEKNKAIKVIAEAGDGLELLKLLATHSPDMIVLDIAMPKLRGIEAAIEIKMLHPHIKILILSMHKSLQYLHHALSAGVDGYLLKEDAPRELSSAIDTIRNNDTYISPLMSKELNNDIAQSYRTGKSSTPFEPLTLREREVLKLISEEKSNKDIAELLNISLATVKHHRAAIKKKLNIRKTAGLVKYAIRKGLTTPG</sequence>
<gene>
    <name evidence="8" type="ORF">SAMN02746065_1104</name>
</gene>
<evidence type="ECO:0000259" key="6">
    <source>
        <dbReference type="PROSITE" id="PS50043"/>
    </source>
</evidence>
<dbReference type="RefSeq" id="WP_084069147.1">
    <property type="nucleotide sequence ID" value="NZ_FWXY01000010.1"/>
</dbReference>
<dbReference type="SMART" id="SM00448">
    <property type="entry name" value="REC"/>
    <property type="match status" value="1"/>
</dbReference>
<organism evidence="8 9">
    <name type="scientific">Desulfocicer vacuolatum DSM 3385</name>
    <dbReference type="NCBI Taxonomy" id="1121400"/>
    <lineage>
        <taxon>Bacteria</taxon>
        <taxon>Pseudomonadati</taxon>
        <taxon>Thermodesulfobacteriota</taxon>
        <taxon>Desulfobacteria</taxon>
        <taxon>Desulfobacterales</taxon>
        <taxon>Desulfobacteraceae</taxon>
        <taxon>Desulfocicer</taxon>
    </lineage>
</organism>